<dbReference type="RefSeq" id="WP_015923844.1">
    <property type="nucleotide sequence ID" value="NC_011899.1"/>
</dbReference>
<dbReference type="PROSITE" id="PS50937">
    <property type="entry name" value="HTH_MERR_2"/>
    <property type="match status" value="1"/>
</dbReference>
<accession>B8D023</accession>
<gene>
    <name evidence="3" type="ordered locus">Hore_21300</name>
</gene>
<dbReference type="AlphaFoldDB" id="B8D023"/>
<evidence type="ECO:0000313" key="3">
    <source>
        <dbReference type="EMBL" id="ACL70875.1"/>
    </source>
</evidence>
<evidence type="ECO:0000313" key="4">
    <source>
        <dbReference type="Proteomes" id="UP000000719"/>
    </source>
</evidence>
<dbReference type="Gene3D" id="1.10.1660.10">
    <property type="match status" value="1"/>
</dbReference>
<dbReference type="SUPFAM" id="SSF46955">
    <property type="entry name" value="Putative DNA-binding domain"/>
    <property type="match status" value="1"/>
</dbReference>
<dbReference type="GO" id="GO:0003700">
    <property type="term" value="F:DNA-binding transcription factor activity"/>
    <property type="evidence" value="ECO:0007669"/>
    <property type="project" value="InterPro"/>
</dbReference>
<dbReference type="GO" id="GO:0003677">
    <property type="term" value="F:DNA binding"/>
    <property type="evidence" value="ECO:0007669"/>
    <property type="project" value="UniProtKB-KW"/>
</dbReference>
<proteinExistence type="predicted"/>
<dbReference type="EMBL" id="CP001098">
    <property type="protein sequence ID" value="ACL70875.1"/>
    <property type="molecule type" value="Genomic_DNA"/>
</dbReference>
<organism evidence="3 4">
    <name type="scientific">Halothermothrix orenii (strain H 168 / OCM 544 / DSM 9562)</name>
    <dbReference type="NCBI Taxonomy" id="373903"/>
    <lineage>
        <taxon>Bacteria</taxon>
        <taxon>Bacillati</taxon>
        <taxon>Bacillota</taxon>
        <taxon>Clostridia</taxon>
        <taxon>Halanaerobiales</taxon>
        <taxon>Halothermotrichaceae</taxon>
        <taxon>Halothermothrix</taxon>
    </lineage>
</organism>
<dbReference type="InterPro" id="IPR000551">
    <property type="entry name" value="MerR-type_HTH_dom"/>
</dbReference>
<dbReference type="SMART" id="SM00422">
    <property type="entry name" value="HTH_MERR"/>
    <property type="match status" value="1"/>
</dbReference>
<keyword evidence="4" id="KW-1185">Reference proteome</keyword>
<dbReference type="eggNOG" id="COG0789">
    <property type="taxonomic scope" value="Bacteria"/>
</dbReference>
<sequence>MMKGKKDIPMRIVKERTGLTSRQIRYYDEMGLVFPERTRGNQRLFSEEDIDRLKKIKKLLEEGYTIAAIKEKLTPPPPVKGNPEDVTLDPVFDKLNKNPLSSLYPVSNRYKLNKILGKKKELKEEK</sequence>
<dbReference type="STRING" id="373903.Hore_21300"/>
<dbReference type="PANTHER" id="PTHR30204">
    <property type="entry name" value="REDOX-CYCLING DRUG-SENSING TRANSCRIPTIONAL ACTIVATOR SOXR"/>
    <property type="match status" value="1"/>
</dbReference>
<reference evidence="3 4" key="1">
    <citation type="journal article" date="2009" name="PLoS ONE">
        <title>Genome analysis of the anaerobic thermohalophilic bacterium Halothermothrix orenii.</title>
        <authorList>
            <person name="Mavromatis K."/>
            <person name="Ivanova N."/>
            <person name="Anderson I."/>
            <person name="Lykidis A."/>
            <person name="Hooper S.D."/>
            <person name="Sun H."/>
            <person name="Kunin V."/>
            <person name="Lapidus A."/>
            <person name="Hugenholtz P."/>
            <person name="Patel B."/>
            <person name="Kyrpides N.C."/>
        </authorList>
    </citation>
    <scope>NUCLEOTIDE SEQUENCE [LARGE SCALE GENOMIC DNA]</scope>
    <source>
        <strain evidence="4">H 168 / OCM 544 / DSM 9562</strain>
    </source>
</reference>
<name>B8D023_HALOH</name>
<dbReference type="InterPro" id="IPR009061">
    <property type="entry name" value="DNA-bd_dom_put_sf"/>
</dbReference>
<dbReference type="HOGENOM" id="CLU_060077_9_1_9"/>
<dbReference type="InterPro" id="IPR047057">
    <property type="entry name" value="MerR_fam"/>
</dbReference>
<dbReference type="Proteomes" id="UP000000719">
    <property type="component" value="Chromosome"/>
</dbReference>
<evidence type="ECO:0000256" key="1">
    <source>
        <dbReference type="ARBA" id="ARBA00023125"/>
    </source>
</evidence>
<dbReference type="PANTHER" id="PTHR30204:SF58">
    <property type="entry name" value="HTH-TYPE TRANSCRIPTIONAL REGULATOR YFMP"/>
    <property type="match status" value="1"/>
</dbReference>
<evidence type="ECO:0000259" key="2">
    <source>
        <dbReference type="PROSITE" id="PS50937"/>
    </source>
</evidence>
<feature type="domain" description="HTH merR-type" evidence="2">
    <location>
        <begin position="7"/>
        <end position="75"/>
    </location>
</feature>
<keyword evidence="1" id="KW-0238">DNA-binding</keyword>
<dbReference type="KEGG" id="hor:Hore_21300"/>
<dbReference type="CDD" id="cd01105">
    <property type="entry name" value="HTH_GlnR-like"/>
    <property type="match status" value="1"/>
</dbReference>
<dbReference type="Pfam" id="PF13411">
    <property type="entry name" value="MerR_1"/>
    <property type="match status" value="1"/>
</dbReference>
<protein>
    <submittedName>
        <fullName evidence="3">Putative transcriptional regulator, MerR family</fullName>
    </submittedName>
</protein>